<proteinExistence type="predicted"/>
<protein>
    <submittedName>
        <fullName evidence="2">Uncharacterized protein</fullName>
    </submittedName>
</protein>
<comment type="caution">
    <text evidence="2">The sequence shown here is derived from an EMBL/GenBank/DDBJ whole genome shotgun (WGS) entry which is preliminary data.</text>
</comment>
<evidence type="ECO:0000313" key="2">
    <source>
        <dbReference type="EMBL" id="TFY51356.1"/>
    </source>
</evidence>
<feature type="region of interest" description="Disordered" evidence="1">
    <location>
        <begin position="1"/>
        <end position="102"/>
    </location>
</feature>
<dbReference type="AlphaFoldDB" id="A0A4Y9XMN8"/>
<organism evidence="2 3">
    <name type="scientific">Rhodofomes roseus</name>
    <dbReference type="NCBI Taxonomy" id="34475"/>
    <lineage>
        <taxon>Eukaryota</taxon>
        <taxon>Fungi</taxon>
        <taxon>Dikarya</taxon>
        <taxon>Basidiomycota</taxon>
        <taxon>Agaricomycotina</taxon>
        <taxon>Agaricomycetes</taxon>
        <taxon>Polyporales</taxon>
        <taxon>Rhodofomes</taxon>
    </lineage>
</organism>
<feature type="region of interest" description="Disordered" evidence="1">
    <location>
        <begin position="194"/>
        <end position="271"/>
    </location>
</feature>
<gene>
    <name evidence="2" type="ORF">EVJ58_g10614</name>
</gene>
<feature type="compositionally biased region" description="Basic and acidic residues" evidence="1">
    <location>
        <begin position="203"/>
        <end position="213"/>
    </location>
</feature>
<sequence length="271" mass="29690">MPKTATPVQQSPEPTGELPTSARGRPASRVGPRRKPAVPDEGHPFGANTGEGEPVEFKRGKRVGKKARLNKKAEAQARAHTQGMAAAAAGSSKAGAAGQEGHHNEAAALVSNQPPVVLSWTNKGPTPEMCEAVNCSRLNKTFTHWECLTAGVLERFQKDDSDDDDVVIDEDRLTLDRSLNYLQKVKVERSIQRKRKLTQETTKPLRTDEEKNKARIAKKHRRKVVHEAEKKEKRLKRAALKDAQKGKGKAVAGEEDRLSTPLSEAPPSPEV</sequence>
<feature type="compositionally biased region" description="Low complexity" evidence="1">
    <location>
        <begin position="78"/>
        <end position="99"/>
    </location>
</feature>
<evidence type="ECO:0000256" key="1">
    <source>
        <dbReference type="SAM" id="MobiDB-lite"/>
    </source>
</evidence>
<feature type="compositionally biased region" description="Basic residues" evidence="1">
    <location>
        <begin position="59"/>
        <end position="70"/>
    </location>
</feature>
<reference evidence="2 3" key="1">
    <citation type="submission" date="2019-01" db="EMBL/GenBank/DDBJ databases">
        <title>Genome sequencing of the rare red list fungi Fomitopsis rosea.</title>
        <authorList>
            <person name="Buettner E."/>
            <person name="Kellner H."/>
        </authorList>
    </citation>
    <scope>NUCLEOTIDE SEQUENCE [LARGE SCALE GENOMIC DNA]</scope>
    <source>
        <strain evidence="2 3">DSM 105464</strain>
    </source>
</reference>
<dbReference type="EMBL" id="SEKV01001209">
    <property type="protein sequence ID" value="TFY51356.1"/>
    <property type="molecule type" value="Genomic_DNA"/>
</dbReference>
<accession>A0A4Y9XMN8</accession>
<feature type="compositionally biased region" description="Basic residues" evidence="1">
    <location>
        <begin position="214"/>
        <end position="224"/>
    </location>
</feature>
<dbReference type="Proteomes" id="UP000298390">
    <property type="component" value="Unassembled WGS sequence"/>
</dbReference>
<name>A0A4Y9XMN8_9APHY</name>
<feature type="compositionally biased region" description="Polar residues" evidence="1">
    <location>
        <begin position="1"/>
        <end position="13"/>
    </location>
</feature>
<evidence type="ECO:0000313" key="3">
    <source>
        <dbReference type="Proteomes" id="UP000298390"/>
    </source>
</evidence>